<name>A0ABM6FDS0_9BURK</name>
<reference evidence="1 2" key="1">
    <citation type="submission" date="2016-10" db="EMBL/GenBank/DDBJ databases">
        <title>Complete genome sequences of three Cupriavidus strains isolated from various Malaysian environments.</title>
        <authorList>
            <person name="Abdullah A.A.-A."/>
            <person name="Shafie N.A.H."/>
            <person name="Lau N.S."/>
        </authorList>
    </citation>
    <scope>NUCLEOTIDE SEQUENCE [LARGE SCALE GENOMIC DNA]</scope>
    <source>
        <strain evidence="1 2">USMAA1020</strain>
    </source>
</reference>
<dbReference type="Proteomes" id="UP000177515">
    <property type="component" value="Chromosome 2"/>
</dbReference>
<sequence>MNITQRLTVQSKGGALHVVAIWQGLARYADKIGGVSAHVDAVRGAESLVIDVVDVCQDQVLGVAAELNRSTLPMMATVEPVWQGASAPASRQPHEAGTRTG</sequence>
<evidence type="ECO:0000313" key="1">
    <source>
        <dbReference type="EMBL" id="AOZ09961.1"/>
    </source>
</evidence>
<proteinExistence type="predicted"/>
<dbReference type="RefSeq" id="WP_071038656.1">
    <property type="nucleotide sequence ID" value="NZ_CP017755.1"/>
</dbReference>
<protein>
    <submittedName>
        <fullName evidence="1">Uncharacterized protein</fullName>
    </submittedName>
</protein>
<accession>A0ABM6FDS0</accession>
<keyword evidence="2" id="KW-1185">Reference proteome</keyword>
<organism evidence="1 2">
    <name type="scientific">Cupriavidus malaysiensis</name>
    <dbReference type="NCBI Taxonomy" id="367825"/>
    <lineage>
        <taxon>Bacteria</taxon>
        <taxon>Pseudomonadati</taxon>
        <taxon>Pseudomonadota</taxon>
        <taxon>Betaproteobacteria</taxon>
        <taxon>Burkholderiales</taxon>
        <taxon>Burkholderiaceae</taxon>
        <taxon>Cupriavidus</taxon>
    </lineage>
</organism>
<gene>
    <name evidence="1" type="ORF">BKK80_30285</name>
</gene>
<evidence type="ECO:0000313" key="2">
    <source>
        <dbReference type="Proteomes" id="UP000177515"/>
    </source>
</evidence>
<dbReference type="EMBL" id="CP017755">
    <property type="protein sequence ID" value="AOZ09961.1"/>
    <property type="molecule type" value="Genomic_DNA"/>
</dbReference>